<dbReference type="PANTHER" id="PTHR11267">
    <property type="entry name" value="T-BOX PROTEIN-RELATED"/>
    <property type="match status" value="1"/>
</dbReference>
<evidence type="ECO:0000256" key="1">
    <source>
        <dbReference type="SAM" id="MobiDB-lite"/>
    </source>
</evidence>
<feature type="region of interest" description="Disordered" evidence="1">
    <location>
        <begin position="761"/>
        <end position="798"/>
    </location>
</feature>
<gene>
    <name evidence="3" type="ORF">Cadr_000005476</name>
</gene>
<dbReference type="GO" id="GO:0000981">
    <property type="term" value="F:DNA-binding transcription factor activity, RNA polymerase II-specific"/>
    <property type="evidence" value="ECO:0007669"/>
    <property type="project" value="TreeGrafter"/>
</dbReference>
<feature type="region of interest" description="Disordered" evidence="1">
    <location>
        <begin position="528"/>
        <end position="561"/>
    </location>
</feature>
<proteinExistence type="predicted"/>
<feature type="domain" description="MGA conserved" evidence="2">
    <location>
        <begin position="694"/>
        <end position="735"/>
    </location>
</feature>
<dbReference type="EMBL" id="JWIN03000006">
    <property type="protein sequence ID" value="KAB1278324.1"/>
    <property type="molecule type" value="Genomic_DNA"/>
</dbReference>
<dbReference type="GO" id="GO:0001708">
    <property type="term" value="P:cell fate specification"/>
    <property type="evidence" value="ECO:0007669"/>
    <property type="project" value="TreeGrafter"/>
</dbReference>
<dbReference type="PANTHER" id="PTHR11267:SF32">
    <property type="entry name" value="MAX GENE-ASSOCIATED PROTEIN"/>
    <property type="match status" value="1"/>
</dbReference>
<organism evidence="3 4">
    <name type="scientific">Camelus dromedarius</name>
    <name type="common">Dromedary</name>
    <name type="synonym">Arabian camel</name>
    <dbReference type="NCBI Taxonomy" id="9838"/>
    <lineage>
        <taxon>Eukaryota</taxon>
        <taxon>Metazoa</taxon>
        <taxon>Chordata</taxon>
        <taxon>Craniata</taxon>
        <taxon>Vertebrata</taxon>
        <taxon>Euteleostomi</taxon>
        <taxon>Mammalia</taxon>
        <taxon>Eutheria</taxon>
        <taxon>Laurasiatheria</taxon>
        <taxon>Artiodactyla</taxon>
        <taxon>Tylopoda</taxon>
        <taxon>Camelidae</taxon>
        <taxon>Camelus</taxon>
    </lineage>
</organism>
<dbReference type="Pfam" id="PF16059">
    <property type="entry name" value="MGA_dom"/>
    <property type="match status" value="1"/>
</dbReference>
<dbReference type="InterPro" id="IPR001699">
    <property type="entry name" value="TF_T-box"/>
</dbReference>
<name>A0A5N4E4X8_CAMDR</name>
<evidence type="ECO:0000313" key="3">
    <source>
        <dbReference type="EMBL" id="KAB1278324.1"/>
    </source>
</evidence>
<reference evidence="3 4" key="1">
    <citation type="journal article" date="2019" name="Mol. Ecol. Resour.">
        <title>Improving Illumina assemblies with Hi-C and long reads: an example with the North African dromedary.</title>
        <authorList>
            <person name="Elbers J.P."/>
            <person name="Rogers M.F."/>
            <person name="Perelman P.L."/>
            <person name="Proskuryakova A.A."/>
            <person name="Serdyukova N.A."/>
            <person name="Johnson W.E."/>
            <person name="Horin P."/>
            <person name="Corander J."/>
            <person name="Murphy D."/>
            <person name="Burger P.A."/>
        </authorList>
    </citation>
    <scope>NUCLEOTIDE SEQUENCE [LARGE SCALE GENOMIC DNA]</scope>
    <source>
        <strain evidence="3">Drom800</strain>
        <tissue evidence="3">Blood</tissue>
    </source>
</reference>
<feature type="compositionally biased region" description="Polar residues" evidence="1">
    <location>
        <begin position="334"/>
        <end position="346"/>
    </location>
</feature>
<feature type="compositionally biased region" description="Basic residues" evidence="1">
    <location>
        <begin position="263"/>
        <end position="274"/>
    </location>
</feature>
<evidence type="ECO:0000259" key="2">
    <source>
        <dbReference type="Pfam" id="PF16059"/>
    </source>
</evidence>
<evidence type="ECO:0000313" key="4">
    <source>
        <dbReference type="Proteomes" id="UP000299084"/>
    </source>
</evidence>
<feature type="compositionally biased region" description="Polar residues" evidence="1">
    <location>
        <begin position="282"/>
        <end position="292"/>
    </location>
</feature>
<comment type="caution">
    <text evidence="3">The sequence shown here is derived from an EMBL/GenBank/DDBJ whole genome shotgun (WGS) entry which is preliminary data.</text>
</comment>
<dbReference type="AlphaFoldDB" id="A0A5N4E4X8"/>
<feature type="compositionally biased region" description="Acidic residues" evidence="1">
    <location>
        <begin position="765"/>
        <end position="783"/>
    </location>
</feature>
<dbReference type="Proteomes" id="UP000299084">
    <property type="component" value="Unassembled WGS sequence"/>
</dbReference>
<sequence>MVLEILVANSFEDGSHVTSPLNPNGNFNVVIKEEPLDDYEYELGECPEGVTVKQEETDEETDVYSNSDDDPILEKQLKRHNKFDNLEADHLSSKWLPSSPSGVAKAKMFKLDAGKMPVVYLEPCAVTKSTVKISELPDNMLSTARKDKSSVLTELDYLPTYIENSNETGFCLGKESGNGLRRHSPDFRVVQNYPSLNEPQWKYPDISDSINTEKILDDSKSSAGDSFLGKEDLGRKRTTMLKISTASKAVNASQNAPPNVPGKRGRPRKLRLSKAGRPPKNTGKSLTSTKNTPLGPGSTFPDVKPDLEDVDGVLFVSFESKEALDIHAVDGTTEEPSSLQASTTNDPGCRARISQLEKELIEDLKALRHKQVIHPGLQEVGLKLNSVDPTMSIDLKYLGVQLPLAPATSFPFWNLTGTNPASPDAGFPFVSRTGKTNDFTKIKGWRGKFHSASASRNEGGNSEGSLKNRSAFCSDKLDEYLENEGKLMETSMGFSSNAPTSPVVYQLPTKSTSYVRTLDSVLKKQSTISPSTSYSLKPHSVPTASRKAKSQSKQATFSGRTKSSYKSILPYPVSPKQKHTHIIPGDKVTKNSSSTISEIRVNNLVVPTLDENTFPKQISLRQAHQQQQQQQQGTRPPGLSKSQVKLMDLEDCALWEGKPRTYITEERADVSLTTLLTAQASLKTKPIHTIIRKRAPPCNNDFCRLGCICSSLALEKRQPAHCRRPDCMFGCTCLKRKVVLVKGGSKTKHFQRKAAHRDPVFYDNLGEEQREEGEEGVKEEEEQLKEKKKRKKLEYSEC</sequence>
<feature type="region of interest" description="Disordered" evidence="1">
    <location>
        <begin position="248"/>
        <end position="305"/>
    </location>
</feature>
<dbReference type="GO" id="GO:0071339">
    <property type="term" value="C:MLL1 complex"/>
    <property type="evidence" value="ECO:0007669"/>
    <property type="project" value="TreeGrafter"/>
</dbReference>
<accession>A0A5N4E4X8</accession>
<dbReference type="GO" id="GO:0000978">
    <property type="term" value="F:RNA polymerase II cis-regulatory region sequence-specific DNA binding"/>
    <property type="evidence" value="ECO:0007669"/>
    <property type="project" value="InterPro"/>
</dbReference>
<dbReference type="GO" id="GO:0000785">
    <property type="term" value="C:chromatin"/>
    <property type="evidence" value="ECO:0007669"/>
    <property type="project" value="TreeGrafter"/>
</dbReference>
<keyword evidence="4" id="KW-1185">Reference proteome</keyword>
<feature type="region of interest" description="Disordered" evidence="1">
    <location>
        <begin position="619"/>
        <end position="641"/>
    </location>
</feature>
<protein>
    <submittedName>
        <fullName evidence="3">MAX gene-associated protein</fullName>
    </submittedName>
</protein>
<dbReference type="InterPro" id="IPR032060">
    <property type="entry name" value="MGA_dom"/>
</dbReference>
<feature type="region of interest" description="Disordered" evidence="1">
    <location>
        <begin position="329"/>
        <end position="348"/>
    </location>
</feature>
<feature type="compositionally biased region" description="Polar residues" evidence="1">
    <location>
        <begin position="248"/>
        <end position="257"/>
    </location>
</feature>
<feature type="compositionally biased region" description="Polar residues" evidence="1">
    <location>
        <begin position="551"/>
        <end position="561"/>
    </location>
</feature>